<reference evidence="1" key="1">
    <citation type="journal article" date="2023" name="Science">
        <title>Genome structures resolve the early diversification of teleost fishes.</title>
        <authorList>
            <person name="Parey E."/>
            <person name="Louis A."/>
            <person name="Montfort J."/>
            <person name="Bouchez O."/>
            <person name="Roques C."/>
            <person name="Iampietro C."/>
            <person name="Lluch J."/>
            <person name="Castinel A."/>
            <person name="Donnadieu C."/>
            <person name="Desvignes T."/>
            <person name="Floi Bucao C."/>
            <person name="Jouanno E."/>
            <person name="Wen M."/>
            <person name="Mejri S."/>
            <person name="Dirks R."/>
            <person name="Jansen H."/>
            <person name="Henkel C."/>
            <person name="Chen W.J."/>
            <person name="Zahm M."/>
            <person name="Cabau C."/>
            <person name="Klopp C."/>
            <person name="Thompson A.W."/>
            <person name="Robinson-Rechavi M."/>
            <person name="Braasch I."/>
            <person name="Lecointre G."/>
            <person name="Bobe J."/>
            <person name="Postlethwait J.H."/>
            <person name="Berthelot C."/>
            <person name="Roest Crollius H."/>
            <person name="Guiguen Y."/>
        </authorList>
    </citation>
    <scope>NUCLEOTIDE SEQUENCE</scope>
    <source>
        <strain evidence="1">WJC10195</strain>
    </source>
</reference>
<accession>A0A9Q1IZ04</accession>
<sequence>MTPRSFFPLLVKREAPDPMRPMCRIRAHVKRCGERARLMSGLSPPKRMISLTPTTQTRLARAGRTPGSDVTDGRHCSRAGWYLGATG</sequence>
<keyword evidence="2" id="KW-1185">Reference proteome</keyword>
<protein>
    <submittedName>
        <fullName evidence="1">Uncharacterized protein</fullName>
    </submittedName>
</protein>
<proteinExistence type="predicted"/>
<evidence type="ECO:0000313" key="2">
    <source>
        <dbReference type="Proteomes" id="UP001152622"/>
    </source>
</evidence>
<dbReference type="Proteomes" id="UP001152622">
    <property type="component" value="Chromosome 5"/>
</dbReference>
<comment type="caution">
    <text evidence="1">The sequence shown here is derived from an EMBL/GenBank/DDBJ whole genome shotgun (WGS) entry which is preliminary data.</text>
</comment>
<dbReference type="EMBL" id="JAINUF010000005">
    <property type="protein sequence ID" value="KAJ8359701.1"/>
    <property type="molecule type" value="Genomic_DNA"/>
</dbReference>
<name>A0A9Q1IZ04_SYNKA</name>
<organism evidence="1 2">
    <name type="scientific">Synaphobranchus kaupii</name>
    <name type="common">Kaup's arrowtooth eel</name>
    <dbReference type="NCBI Taxonomy" id="118154"/>
    <lineage>
        <taxon>Eukaryota</taxon>
        <taxon>Metazoa</taxon>
        <taxon>Chordata</taxon>
        <taxon>Craniata</taxon>
        <taxon>Vertebrata</taxon>
        <taxon>Euteleostomi</taxon>
        <taxon>Actinopterygii</taxon>
        <taxon>Neopterygii</taxon>
        <taxon>Teleostei</taxon>
        <taxon>Anguilliformes</taxon>
        <taxon>Synaphobranchidae</taxon>
        <taxon>Synaphobranchus</taxon>
    </lineage>
</organism>
<dbReference type="AlphaFoldDB" id="A0A9Q1IZ04"/>
<gene>
    <name evidence="1" type="ORF">SKAU_G00162260</name>
</gene>
<evidence type="ECO:0000313" key="1">
    <source>
        <dbReference type="EMBL" id="KAJ8359701.1"/>
    </source>
</evidence>